<reference evidence="2 3" key="2">
    <citation type="journal article" date="2012" name="PLoS Pathog.">
        <title>Diverse lifestyles and strategies of plant pathogenesis encoded in the genomes of eighteen Dothideomycetes fungi.</title>
        <authorList>
            <person name="Ohm R.A."/>
            <person name="Feau N."/>
            <person name="Henrissat B."/>
            <person name="Schoch C.L."/>
            <person name="Horwitz B.A."/>
            <person name="Barry K.W."/>
            <person name="Condon B.J."/>
            <person name="Copeland A.C."/>
            <person name="Dhillon B."/>
            <person name="Glaser F."/>
            <person name="Hesse C.N."/>
            <person name="Kosti I."/>
            <person name="LaButti K."/>
            <person name="Lindquist E.A."/>
            <person name="Lucas S."/>
            <person name="Salamov A.A."/>
            <person name="Bradshaw R.E."/>
            <person name="Ciuffetti L."/>
            <person name="Hamelin R.C."/>
            <person name="Kema G.H.J."/>
            <person name="Lawrence C."/>
            <person name="Scott J.A."/>
            <person name="Spatafora J.W."/>
            <person name="Turgeon B.G."/>
            <person name="de Wit P.J.G.M."/>
            <person name="Zhong S."/>
            <person name="Goodwin S.B."/>
            <person name="Grigoriev I.V."/>
        </authorList>
    </citation>
    <scope>NUCLEOTIDE SEQUENCE [LARGE SCALE GENOMIC DNA]</scope>
    <source>
        <strain evidence="3">NZE10 / CBS 128990</strain>
    </source>
</reference>
<reference evidence="3" key="1">
    <citation type="journal article" date="2012" name="PLoS Genet.">
        <title>The genomes of the fungal plant pathogens Cladosporium fulvum and Dothistroma septosporum reveal adaptation to different hosts and lifestyles but also signatures of common ancestry.</title>
        <authorList>
            <person name="de Wit P.J.G.M."/>
            <person name="van der Burgt A."/>
            <person name="Oekmen B."/>
            <person name="Stergiopoulos I."/>
            <person name="Abd-Elsalam K.A."/>
            <person name="Aerts A.L."/>
            <person name="Bahkali A.H."/>
            <person name="Beenen H.G."/>
            <person name="Chettri P."/>
            <person name="Cox M.P."/>
            <person name="Datema E."/>
            <person name="de Vries R.P."/>
            <person name="Dhillon B."/>
            <person name="Ganley A.R."/>
            <person name="Griffiths S.A."/>
            <person name="Guo Y."/>
            <person name="Hamelin R.C."/>
            <person name="Henrissat B."/>
            <person name="Kabir M.S."/>
            <person name="Jashni M.K."/>
            <person name="Kema G."/>
            <person name="Klaubauf S."/>
            <person name="Lapidus A."/>
            <person name="Levasseur A."/>
            <person name="Lindquist E."/>
            <person name="Mehrabi R."/>
            <person name="Ohm R.A."/>
            <person name="Owen T.J."/>
            <person name="Salamov A."/>
            <person name="Schwelm A."/>
            <person name="Schijlen E."/>
            <person name="Sun H."/>
            <person name="van den Burg H.A."/>
            <person name="van Ham R.C.H.J."/>
            <person name="Zhang S."/>
            <person name="Goodwin S.B."/>
            <person name="Grigoriev I.V."/>
            <person name="Collemare J."/>
            <person name="Bradshaw R.E."/>
        </authorList>
    </citation>
    <scope>NUCLEOTIDE SEQUENCE [LARGE SCALE GENOMIC DNA]</scope>
    <source>
        <strain evidence="3">NZE10 / CBS 128990</strain>
    </source>
</reference>
<keyword evidence="3" id="KW-1185">Reference proteome</keyword>
<dbReference type="eggNOG" id="ENOG502QZRU">
    <property type="taxonomic scope" value="Eukaryota"/>
</dbReference>
<evidence type="ECO:0008006" key="4">
    <source>
        <dbReference type="Google" id="ProtNLM"/>
    </source>
</evidence>
<protein>
    <recommendedName>
        <fullName evidence="4">SnoaL-like domain-containing protein</fullName>
    </recommendedName>
</protein>
<evidence type="ECO:0000256" key="1">
    <source>
        <dbReference type="SAM" id="MobiDB-lite"/>
    </source>
</evidence>
<feature type="region of interest" description="Disordered" evidence="1">
    <location>
        <begin position="40"/>
        <end position="67"/>
    </location>
</feature>
<dbReference type="AlphaFoldDB" id="N1PUI6"/>
<dbReference type="OMA" id="WSHASPE"/>
<accession>N1PUI6</accession>
<dbReference type="EMBL" id="KB446537">
    <property type="protein sequence ID" value="EME46074.1"/>
    <property type="molecule type" value="Genomic_DNA"/>
</dbReference>
<gene>
    <name evidence="2" type="ORF">DOTSEDRAFT_70161</name>
</gene>
<proteinExistence type="predicted"/>
<name>N1PUI6_DOTSN</name>
<dbReference type="Proteomes" id="UP000016933">
    <property type="component" value="Unassembled WGS sequence"/>
</dbReference>
<dbReference type="OrthoDB" id="3621732at2759"/>
<sequence>MEDRPEQPHIDDESADLTTKEKLERQMQGFISAINKRNFDPNSAAWSHASPEFSGEVERPPGDSDLTPPGMMPLREHLAMFQFMAQMYPGFFISIFDLTTEIDEQTGMATMFWNGETHGVPTGVVLPSVGICDFKRYGRKWMCISFKGARGMSDGIPDMPVP</sequence>
<evidence type="ECO:0000313" key="3">
    <source>
        <dbReference type="Proteomes" id="UP000016933"/>
    </source>
</evidence>
<dbReference type="HOGENOM" id="CLU_1635344_0_0_1"/>
<evidence type="ECO:0000313" key="2">
    <source>
        <dbReference type="EMBL" id="EME46074.1"/>
    </source>
</evidence>
<organism evidence="2 3">
    <name type="scientific">Dothistroma septosporum (strain NZE10 / CBS 128990)</name>
    <name type="common">Red band needle blight fungus</name>
    <name type="synonym">Mycosphaerella pini</name>
    <dbReference type="NCBI Taxonomy" id="675120"/>
    <lineage>
        <taxon>Eukaryota</taxon>
        <taxon>Fungi</taxon>
        <taxon>Dikarya</taxon>
        <taxon>Ascomycota</taxon>
        <taxon>Pezizomycotina</taxon>
        <taxon>Dothideomycetes</taxon>
        <taxon>Dothideomycetidae</taxon>
        <taxon>Mycosphaerellales</taxon>
        <taxon>Mycosphaerellaceae</taxon>
        <taxon>Dothistroma</taxon>
    </lineage>
</organism>